<gene>
    <name evidence="8" type="ORF">ALEPTO_LOCUS3595</name>
</gene>
<evidence type="ECO:0000256" key="6">
    <source>
        <dbReference type="ARBA" id="ARBA00031181"/>
    </source>
</evidence>
<dbReference type="Pfam" id="PF16113">
    <property type="entry name" value="ECH_2"/>
    <property type="match status" value="1"/>
</dbReference>
<evidence type="ECO:0000313" key="8">
    <source>
        <dbReference type="EMBL" id="CAG8503292.1"/>
    </source>
</evidence>
<dbReference type="AlphaFoldDB" id="A0A9N8ZPK2"/>
<dbReference type="InterPro" id="IPR018376">
    <property type="entry name" value="Enoyl-CoA_hyd/isom_CS"/>
</dbReference>
<dbReference type="Gene3D" id="3.90.226.10">
    <property type="entry name" value="2-enoyl-CoA Hydratase, Chain A, domain 1"/>
    <property type="match status" value="1"/>
</dbReference>
<dbReference type="SUPFAM" id="SSF52096">
    <property type="entry name" value="ClpP/crotonase"/>
    <property type="match status" value="1"/>
</dbReference>
<evidence type="ECO:0000256" key="5">
    <source>
        <dbReference type="ARBA" id="ARBA00023128"/>
    </source>
</evidence>
<keyword evidence="4" id="KW-0378">Hydrolase</keyword>
<dbReference type="OrthoDB" id="1737613at2759"/>
<dbReference type="PROSITE" id="PS00166">
    <property type="entry name" value="ENOYL_COA_HYDRATASE"/>
    <property type="match status" value="1"/>
</dbReference>
<evidence type="ECO:0000256" key="3">
    <source>
        <dbReference type="ARBA" id="ARBA00011915"/>
    </source>
</evidence>
<evidence type="ECO:0000256" key="1">
    <source>
        <dbReference type="ARBA" id="ARBA00001709"/>
    </source>
</evidence>
<name>A0A9N8ZPK2_9GLOM</name>
<dbReference type="InterPro" id="IPR029045">
    <property type="entry name" value="ClpP/crotonase-like_dom_sf"/>
</dbReference>
<comment type="catalytic activity">
    <reaction evidence="1">
        <text>3-hydroxy-2-methylpropanoyl-CoA + H2O = 3-hydroxy-2-methylpropanoate + CoA + H(+)</text>
        <dbReference type="Rhea" id="RHEA:20888"/>
        <dbReference type="ChEBI" id="CHEBI:11805"/>
        <dbReference type="ChEBI" id="CHEBI:15377"/>
        <dbReference type="ChEBI" id="CHEBI:15378"/>
        <dbReference type="ChEBI" id="CHEBI:57287"/>
        <dbReference type="ChEBI" id="CHEBI:57340"/>
        <dbReference type="EC" id="3.1.2.4"/>
    </reaction>
</comment>
<evidence type="ECO:0000259" key="7">
    <source>
        <dbReference type="Pfam" id="PF16113"/>
    </source>
</evidence>
<evidence type="ECO:0000256" key="2">
    <source>
        <dbReference type="ARBA" id="ARBA00004173"/>
    </source>
</evidence>
<organism evidence="8 9">
    <name type="scientific">Ambispora leptoticha</name>
    <dbReference type="NCBI Taxonomy" id="144679"/>
    <lineage>
        <taxon>Eukaryota</taxon>
        <taxon>Fungi</taxon>
        <taxon>Fungi incertae sedis</taxon>
        <taxon>Mucoromycota</taxon>
        <taxon>Glomeromycotina</taxon>
        <taxon>Glomeromycetes</taxon>
        <taxon>Archaeosporales</taxon>
        <taxon>Ambisporaceae</taxon>
        <taxon>Ambispora</taxon>
    </lineage>
</organism>
<dbReference type="PANTHER" id="PTHR43176:SF3">
    <property type="entry name" value="3-HYDROXYISOBUTYRYL-COA HYDROLASE, MITOCHONDRIAL"/>
    <property type="match status" value="1"/>
</dbReference>
<keyword evidence="5" id="KW-0496">Mitochondrion</keyword>
<proteinExistence type="predicted"/>
<dbReference type="EC" id="3.1.2.4" evidence="3"/>
<sequence length="525" mass="58860">MNRASSLASQLAVVIHRRKFGGRFTILNRPEKYNALNLEMIRSITPQLQAWNESNLCKVIILKATGSKAFCAGGDVRAATFFEEEYQLNHLLATLDKPFVALMNGITMGGGVGLSVHAPFRVATENTVFAMPETHIGFFPDVGGSFFLPRMDGETGTYLALTGTRLKGIDVFLSGVATHYIPSERLPYLEERLCELESDDHEVINAAIEDYVAEPDNETRYSLSGDIRNSIDRLNTVEEIVAVLEKENTPWAKETRDIILKMSPTSLKVTLHLMRVGKNLGIADCFNLEYRLAQKFLEKSDFAEGVTARLIEKRDSPNWNPQTLEQISDEEIENFYFKSPAHSNTLNLLNPRTFISYPHARLGLPTESDIKKVVTGQNRDVGPMAMTKREIVDFFLKERKGKIGTREKVMEVLDRKTRSADDGNDCVRWVNNDDFDNHTVQRIENGKSFHAVNNINLKKCASVPSGSGIIFSDNPEMKVPPLVVPLIFTLLISPLVNECTLSYFMIGSLAWKIRKLATSTPLIPD</sequence>
<dbReference type="EMBL" id="CAJVPS010000685">
    <property type="protein sequence ID" value="CAG8503292.1"/>
    <property type="molecule type" value="Genomic_DNA"/>
</dbReference>
<dbReference type="PANTHER" id="PTHR43176">
    <property type="entry name" value="3-HYDROXYISOBUTYRYL-COA HYDROLASE-RELATED"/>
    <property type="match status" value="1"/>
</dbReference>
<dbReference type="GO" id="GO:0005739">
    <property type="term" value="C:mitochondrion"/>
    <property type="evidence" value="ECO:0007669"/>
    <property type="project" value="UniProtKB-SubCell"/>
</dbReference>
<dbReference type="InterPro" id="IPR032259">
    <property type="entry name" value="HIBYL-CoA-H"/>
</dbReference>
<keyword evidence="9" id="KW-1185">Reference proteome</keyword>
<dbReference type="NCBIfam" id="NF004127">
    <property type="entry name" value="PRK05617.1"/>
    <property type="match status" value="1"/>
</dbReference>
<dbReference type="CDD" id="cd06558">
    <property type="entry name" value="crotonase-like"/>
    <property type="match status" value="1"/>
</dbReference>
<evidence type="ECO:0000313" key="9">
    <source>
        <dbReference type="Proteomes" id="UP000789508"/>
    </source>
</evidence>
<protein>
    <recommendedName>
        <fullName evidence="3">3-hydroxyisobutyryl-CoA hydrolase</fullName>
        <ecNumber evidence="3">3.1.2.4</ecNumber>
    </recommendedName>
    <alternativeName>
        <fullName evidence="6">3-hydroxyisobutyryl-coenzyme A hydrolase</fullName>
    </alternativeName>
</protein>
<evidence type="ECO:0000256" key="4">
    <source>
        <dbReference type="ARBA" id="ARBA00022801"/>
    </source>
</evidence>
<accession>A0A9N8ZPK2</accession>
<dbReference type="InterPro" id="IPR045004">
    <property type="entry name" value="ECH_dom"/>
</dbReference>
<reference evidence="8" key="1">
    <citation type="submission" date="2021-06" db="EMBL/GenBank/DDBJ databases">
        <authorList>
            <person name="Kallberg Y."/>
            <person name="Tangrot J."/>
            <person name="Rosling A."/>
        </authorList>
    </citation>
    <scope>NUCLEOTIDE SEQUENCE</scope>
    <source>
        <strain evidence="8">FL130A</strain>
    </source>
</reference>
<dbReference type="FunFam" id="3.90.226.10:FF:000026">
    <property type="entry name" value="3-hydroxyisobutyryl-CoA hydrolase, mitochondrial"/>
    <property type="match status" value="1"/>
</dbReference>
<feature type="domain" description="Enoyl-CoA hydratase/isomerase" evidence="7">
    <location>
        <begin position="24"/>
        <end position="335"/>
    </location>
</feature>
<dbReference type="GO" id="GO:0006574">
    <property type="term" value="P:L-valine catabolic process"/>
    <property type="evidence" value="ECO:0007669"/>
    <property type="project" value="TreeGrafter"/>
</dbReference>
<comment type="caution">
    <text evidence="8">The sequence shown here is derived from an EMBL/GenBank/DDBJ whole genome shotgun (WGS) entry which is preliminary data.</text>
</comment>
<comment type="subcellular location">
    <subcellularLocation>
        <location evidence="2">Mitochondrion</location>
    </subcellularLocation>
</comment>
<dbReference type="GO" id="GO:0003860">
    <property type="term" value="F:3-hydroxyisobutyryl-CoA hydrolase activity"/>
    <property type="evidence" value="ECO:0007669"/>
    <property type="project" value="UniProtKB-EC"/>
</dbReference>
<dbReference type="Proteomes" id="UP000789508">
    <property type="component" value="Unassembled WGS sequence"/>
</dbReference>